<dbReference type="GO" id="GO:0005391">
    <property type="term" value="F:P-type sodium:potassium-exchanging transporter activity"/>
    <property type="evidence" value="ECO:0007669"/>
    <property type="project" value="TreeGrafter"/>
</dbReference>
<evidence type="ECO:0000256" key="3">
    <source>
        <dbReference type="ARBA" id="ARBA00022692"/>
    </source>
</evidence>
<protein>
    <submittedName>
        <fullName evidence="10">Cation-transporting P-type ATPase</fullName>
    </submittedName>
</protein>
<dbReference type="InterPro" id="IPR036412">
    <property type="entry name" value="HAD-like_sf"/>
</dbReference>
<dbReference type="Proteomes" id="UP000773614">
    <property type="component" value="Unassembled WGS sequence"/>
</dbReference>
<dbReference type="GO" id="GO:0036376">
    <property type="term" value="P:sodium ion export across plasma membrane"/>
    <property type="evidence" value="ECO:0007669"/>
    <property type="project" value="TreeGrafter"/>
</dbReference>
<dbReference type="SUPFAM" id="SSF56784">
    <property type="entry name" value="HAD-like"/>
    <property type="match status" value="1"/>
</dbReference>
<dbReference type="GO" id="GO:1990573">
    <property type="term" value="P:potassium ion import across plasma membrane"/>
    <property type="evidence" value="ECO:0007669"/>
    <property type="project" value="TreeGrafter"/>
</dbReference>
<dbReference type="Gene3D" id="2.70.150.10">
    <property type="entry name" value="Calcium-transporting ATPase, cytoplasmic transduction domain A"/>
    <property type="match status" value="1"/>
</dbReference>
<sequence>MNEAVVVRHHIPGRTRLVVSAWPEPGGLRRLESALSAHHGRVASANPLTRTLLLRHGRDLNPAALAACVAAALSEQSPEPSIADRECGPAGRHPISGAADPGPISPDAIARQSIPDALAGLGSTPRGISCEEARDRLAAFGPNAMPEPEGRSRGEMLLSQLTTVPVALLAGSAVLSLATGGIVDAAVTIGVVFVNAAIGFSSEDATERLIRRLSRPIEHEATVCRAGKTIRIRGRDVVPGDVVLLSPSSIVPADARVLEANDVALDEAVLTGESLPAEKTADAMETAPSGVADRRNIVHGGTVVTGGNARAVIFRTGTNTEMAWTRGLIGNATPPRPASEEALASLGVRLAAGCIAISGLVMGIGLIRGEPFVAMAKSAIALAVSAIPEGLPAVATTALALGARAMEREGAFVRALPAVEAIGTVDTICLDKTGTLTENRMAVAAIHLGGETRELAPGERWPTAEQPDLEALARAVTLCNEARLGRLSGTATELALLRFAADLGLDPDGLQDLAPIRAARSRDARRRWMATEHALNGAPYIALKGAPDELLALSGTELIQGGARPLTPERRESILEANGALARKGLRVLGVAQAASALDHDQPQDLVWLGLIALADPVRMEAREAIGILHRAGVRTVMITGDQPATALSVAQALDLSRTSIVNIADGAQIGRLDDAALGELALRTSVFARVSPSDKLRIVQALQGAGRRVAMIGDGVNDGPALRAAAVGVAMGRNGTDVAREVADIVIADDDLRELARAIARGRATDDNVRNSVRYLLATNFSEVLVMLTEALHGRGELEAPMELFWLNLVTDILPAIGLALAEPRGDVLARPPRAVDAGYFTRGEAAGIGLDGAGIAAAALAAHFTTMARAGLGPRARTATFTTLALAQIAHAWTLRDRSPGADAALLASERRLEAFLAAAAALLAVPFLLPPLRRLLGIAPPAPGDLLAAGALAGTSFALAEGRRIIARGGRSAKAPG</sequence>
<dbReference type="SFLD" id="SFLDS00003">
    <property type="entry name" value="Haloacid_Dehalogenase"/>
    <property type="match status" value="1"/>
</dbReference>
<evidence type="ECO:0000313" key="11">
    <source>
        <dbReference type="Proteomes" id="UP000773614"/>
    </source>
</evidence>
<keyword evidence="5" id="KW-0067">ATP-binding</keyword>
<dbReference type="PANTHER" id="PTHR43294">
    <property type="entry name" value="SODIUM/POTASSIUM-TRANSPORTING ATPASE SUBUNIT ALPHA"/>
    <property type="match status" value="1"/>
</dbReference>
<dbReference type="NCBIfam" id="TIGR01494">
    <property type="entry name" value="ATPase_P-type"/>
    <property type="match status" value="2"/>
</dbReference>
<dbReference type="Pfam" id="PF08282">
    <property type="entry name" value="Hydrolase_3"/>
    <property type="match status" value="1"/>
</dbReference>
<dbReference type="InterPro" id="IPR059000">
    <property type="entry name" value="ATPase_P-type_domA"/>
</dbReference>
<gene>
    <name evidence="10" type="ORF">E4O86_05345</name>
</gene>
<dbReference type="GO" id="GO:1902600">
    <property type="term" value="P:proton transmembrane transport"/>
    <property type="evidence" value="ECO:0007669"/>
    <property type="project" value="TreeGrafter"/>
</dbReference>
<dbReference type="PRINTS" id="PR00119">
    <property type="entry name" value="CATATPASE"/>
</dbReference>
<feature type="domain" description="Cation-transporting P-type ATPase N-terminal" evidence="9">
    <location>
        <begin position="108"/>
        <end position="181"/>
    </location>
</feature>
<reference evidence="10" key="1">
    <citation type="submission" date="2019-03" db="EMBL/GenBank/DDBJ databases">
        <title>Afifella sp. nov., isolated from activated sludge.</title>
        <authorList>
            <person name="Li Q."/>
            <person name="Liu Y."/>
        </authorList>
    </citation>
    <scope>NUCLEOTIDE SEQUENCE</scope>
    <source>
        <strain evidence="10">L72</strain>
    </source>
</reference>
<dbReference type="InterPro" id="IPR006068">
    <property type="entry name" value="ATPase_P-typ_cation-transptr_C"/>
</dbReference>
<evidence type="ECO:0000256" key="2">
    <source>
        <dbReference type="ARBA" id="ARBA00005675"/>
    </source>
</evidence>
<evidence type="ECO:0000256" key="4">
    <source>
        <dbReference type="ARBA" id="ARBA00022741"/>
    </source>
</evidence>
<keyword evidence="3" id="KW-0812">Transmembrane</keyword>
<dbReference type="InterPro" id="IPR018303">
    <property type="entry name" value="ATPase_P-typ_P_site"/>
</dbReference>
<dbReference type="Gene3D" id="1.20.1110.10">
    <property type="entry name" value="Calcium-transporting ATPase, transmembrane domain"/>
    <property type="match status" value="1"/>
</dbReference>
<dbReference type="PRINTS" id="PR00120">
    <property type="entry name" value="HATPASE"/>
</dbReference>
<evidence type="ECO:0000256" key="7">
    <source>
        <dbReference type="ARBA" id="ARBA00022989"/>
    </source>
</evidence>
<evidence type="ECO:0000256" key="8">
    <source>
        <dbReference type="ARBA" id="ARBA00023136"/>
    </source>
</evidence>
<evidence type="ECO:0000256" key="5">
    <source>
        <dbReference type="ARBA" id="ARBA00022840"/>
    </source>
</evidence>
<dbReference type="InterPro" id="IPR023299">
    <property type="entry name" value="ATPase_P-typ_cyto_dom_N"/>
</dbReference>
<dbReference type="Pfam" id="PF00122">
    <property type="entry name" value="E1-E2_ATPase"/>
    <property type="match status" value="1"/>
</dbReference>
<dbReference type="Pfam" id="PF13246">
    <property type="entry name" value="Cation_ATPase"/>
    <property type="match status" value="1"/>
</dbReference>
<evidence type="ECO:0000256" key="1">
    <source>
        <dbReference type="ARBA" id="ARBA00004141"/>
    </source>
</evidence>
<comment type="subcellular location">
    <subcellularLocation>
        <location evidence="1">Membrane</location>
        <topology evidence="1">Multi-pass membrane protein</topology>
    </subcellularLocation>
</comment>
<dbReference type="SUPFAM" id="SSF81653">
    <property type="entry name" value="Calcium ATPase, transduction domain A"/>
    <property type="match status" value="1"/>
</dbReference>
<keyword evidence="7" id="KW-1133">Transmembrane helix</keyword>
<name>A0A964WST5_9HYPH</name>
<dbReference type="PANTHER" id="PTHR43294:SF20">
    <property type="entry name" value="P-TYPE ATPASE"/>
    <property type="match status" value="1"/>
</dbReference>
<dbReference type="InterPro" id="IPR023214">
    <property type="entry name" value="HAD_sf"/>
</dbReference>
<dbReference type="SFLD" id="SFLDG00002">
    <property type="entry name" value="C1.7:_P-type_atpase_like"/>
    <property type="match status" value="1"/>
</dbReference>
<comment type="caution">
    <text evidence="10">The sequence shown here is derived from an EMBL/GenBank/DDBJ whole genome shotgun (WGS) entry which is preliminary data.</text>
</comment>
<evidence type="ECO:0000259" key="9">
    <source>
        <dbReference type="SMART" id="SM00831"/>
    </source>
</evidence>
<dbReference type="RefSeq" id="WP_161139484.1">
    <property type="nucleotide sequence ID" value="NZ_SPKJ01000010.1"/>
</dbReference>
<dbReference type="SFLD" id="SFLDF00027">
    <property type="entry name" value="p-type_atpase"/>
    <property type="match status" value="1"/>
</dbReference>
<dbReference type="SUPFAM" id="SSF81660">
    <property type="entry name" value="Metal cation-transporting ATPase, ATP-binding domain N"/>
    <property type="match status" value="1"/>
</dbReference>
<dbReference type="InterPro" id="IPR008250">
    <property type="entry name" value="ATPase_P-typ_transduc_dom_A_sf"/>
</dbReference>
<dbReference type="AlphaFoldDB" id="A0A964WST5"/>
<proteinExistence type="inferred from homology"/>
<dbReference type="Gene3D" id="3.40.50.1000">
    <property type="entry name" value="HAD superfamily/HAD-like"/>
    <property type="match status" value="1"/>
</dbReference>
<accession>A0A964WST5</accession>
<dbReference type="Pfam" id="PF00690">
    <property type="entry name" value="Cation_ATPase_N"/>
    <property type="match status" value="1"/>
</dbReference>
<dbReference type="GO" id="GO:0016887">
    <property type="term" value="F:ATP hydrolysis activity"/>
    <property type="evidence" value="ECO:0007669"/>
    <property type="project" value="InterPro"/>
</dbReference>
<dbReference type="Gene3D" id="3.40.1110.10">
    <property type="entry name" value="Calcium-transporting ATPase, cytoplasmic domain N"/>
    <property type="match status" value="1"/>
</dbReference>
<keyword evidence="11" id="KW-1185">Reference proteome</keyword>
<keyword evidence="8" id="KW-0472">Membrane</keyword>
<dbReference type="InterPro" id="IPR023298">
    <property type="entry name" value="ATPase_P-typ_TM_dom_sf"/>
</dbReference>
<dbReference type="Pfam" id="PF00689">
    <property type="entry name" value="Cation_ATPase_C"/>
    <property type="match status" value="1"/>
</dbReference>
<dbReference type="OrthoDB" id="391538at2"/>
<evidence type="ECO:0000313" key="10">
    <source>
        <dbReference type="EMBL" id="MYZ47135.1"/>
    </source>
</evidence>
<dbReference type="InterPro" id="IPR050510">
    <property type="entry name" value="Cation_transp_ATPase_P-type"/>
</dbReference>
<dbReference type="SMART" id="SM00831">
    <property type="entry name" value="Cation_ATPase_N"/>
    <property type="match status" value="1"/>
</dbReference>
<dbReference type="EMBL" id="SPKJ01000010">
    <property type="protein sequence ID" value="MYZ47135.1"/>
    <property type="molecule type" value="Genomic_DNA"/>
</dbReference>
<dbReference type="GO" id="GO:0030007">
    <property type="term" value="P:intracellular potassium ion homeostasis"/>
    <property type="evidence" value="ECO:0007669"/>
    <property type="project" value="TreeGrafter"/>
</dbReference>
<keyword evidence="4" id="KW-0547">Nucleotide-binding</keyword>
<dbReference type="GO" id="GO:0005524">
    <property type="term" value="F:ATP binding"/>
    <property type="evidence" value="ECO:0007669"/>
    <property type="project" value="UniProtKB-KW"/>
</dbReference>
<dbReference type="GO" id="GO:0006883">
    <property type="term" value="P:intracellular sodium ion homeostasis"/>
    <property type="evidence" value="ECO:0007669"/>
    <property type="project" value="TreeGrafter"/>
</dbReference>
<dbReference type="InterPro" id="IPR001757">
    <property type="entry name" value="P_typ_ATPase"/>
</dbReference>
<keyword evidence="6" id="KW-1278">Translocase</keyword>
<comment type="similarity">
    <text evidence="2">Belongs to the cation transport ATPase (P-type) (TC 3.A.3) family. Type IIA subfamily.</text>
</comment>
<dbReference type="GO" id="GO:0005886">
    <property type="term" value="C:plasma membrane"/>
    <property type="evidence" value="ECO:0007669"/>
    <property type="project" value="TreeGrafter"/>
</dbReference>
<evidence type="ECO:0000256" key="6">
    <source>
        <dbReference type="ARBA" id="ARBA00022967"/>
    </source>
</evidence>
<dbReference type="InterPro" id="IPR004014">
    <property type="entry name" value="ATPase_P-typ_cation-transptr_N"/>
</dbReference>
<organism evidence="10 11">
    <name type="scientific">Propylenella binzhouense</name>
    <dbReference type="NCBI Taxonomy" id="2555902"/>
    <lineage>
        <taxon>Bacteria</taxon>
        <taxon>Pseudomonadati</taxon>
        <taxon>Pseudomonadota</taxon>
        <taxon>Alphaproteobacteria</taxon>
        <taxon>Hyphomicrobiales</taxon>
        <taxon>Propylenellaceae</taxon>
        <taxon>Propylenella</taxon>
    </lineage>
</organism>
<dbReference type="PROSITE" id="PS00154">
    <property type="entry name" value="ATPASE_E1_E2"/>
    <property type="match status" value="1"/>
</dbReference>
<dbReference type="SUPFAM" id="SSF81665">
    <property type="entry name" value="Calcium ATPase, transmembrane domain M"/>
    <property type="match status" value="1"/>
</dbReference>
<dbReference type="InterPro" id="IPR044492">
    <property type="entry name" value="P_typ_ATPase_HD_dom"/>
</dbReference>